<evidence type="ECO:0000256" key="12">
    <source>
        <dbReference type="ARBA" id="ARBA00045136"/>
    </source>
</evidence>
<evidence type="ECO:0000256" key="11">
    <source>
        <dbReference type="ARBA" id="ARBA00024326"/>
    </source>
</evidence>
<dbReference type="AlphaFoldDB" id="A0A6H5I164"/>
<proteinExistence type="predicted"/>
<evidence type="ECO:0000256" key="1">
    <source>
        <dbReference type="ARBA" id="ARBA00001928"/>
    </source>
</evidence>
<keyword evidence="6" id="KW-0443">Lipid metabolism</keyword>
<evidence type="ECO:0000256" key="4">
    <source>
        <dbReference type="ARBA" id="ARBA00022516"/>
    </source>
</evidence>
<evidence type="ECO:0000256" key="9">
    <source>
        <dbReference type="ARBA" id="ARBA00023264"/>
    </source>
</evidence>
<protein>
    <recommendedName>
        <fullName evidence="3">phosphatidylserine decarboxylase</fullName>
        <ecNumber evidence="3">4.1.1.65</ecNumber>
    </recommendedName>
</protein>
<dbReference type="PANTHER" id="PTHR10067:SF6">
    <property type="entry name" value="PHOSPHATIDYLSERINE DECARBOXYLASE PROENZYME, MITOCHONDRIAL"/>
    <property type="match status" value="1"/>
</dbReference>
<keyword evidence="14" id="KW-1185">Reference proteome</keyword>
<dbReference type="Pfam" id="PF02666">
    <property type="entry name" value="PS_Dcarbxylase"/>
    <property type="match status" value="1"/>
</dbReference>
<keyword evidence="5" id="KW-0210">Decarboxylase</keyword>
<dbReference type="InterPro" id="IPR003817">
    <property type="entry name" value="PS_Dcarbxylase"/>
</dbReference>
<comment type="cofactor">
    <cofactor evidence="1">
        <name>pyruvate</name>
        <dbReference type="ChEBI" id="CHEBI:15361"/>
    </cofactor>
</comment>
<dbReference type="PANTHER" id="PTHR10067">
    <property type="entry name" value="PHOSPHATIDYLSERINE DECARBOXYLASE"/>
    <property type="match status" value="1"/>
</dbReference>
<keyword evidence="10" id="KW-0670">Pyruvate</keyword>
<dbReference type="GO" id="GO:0004609">
    <property type="term" value="F:phosphatidylserine decarboxylase activity"/>
    <property type="evidence" value="ECO:0007669"/>
    <property type="project" value="UniProtKB-EC"/>
</dbReference>
<evidence type="ECO:0000256" key="5">
    <source>
        <dbReference type="ARBA" id="ARBA00022793"/>
    </source>
</evidence>
<dbReference type="GO" id="GO:0006646">
    <property type="term" value="P:phosphatidylethanolamine biosynthetic process"/>
    <property type="evidence" value="ECO:0007669"/>
    <property type="project" value="UniProtKB-UniPathway"/>
</dbReference>
<accession>A0A6H5I164</accession>
<dbReference type="UniPathway" id="UPA00558"/>
<evidence type="ECO:0000256" key="7">
    <source>
        <dbReference type="ARBA" id="ARBA00023209"/>
    </source>
</evidence>
<name>A0A6H5I164_9HYME</name>
<evidence type="ECO:0000313" key="13">
    <source>
        <dbReference type="EMBL" id="CAB0030253.1"/>
    </source>
</evidence>
<reference evidence="13 14" key="1">
    <citation type="submission" date="2020-02" db="EMBL/GenBank/DDBJ databases">
        <authorList>
            <person name="Ferguson B K."/>
        </authorList>
    </citation>
    <scope>NUCLEOTIDE SEQUENCE [LARGE SCALE GENOMIC DNA]</scope>
</reference>
<organism evidence="13 14">
    <name type="scientific">Trichogramma brassicae</name>
    <dbReference type="NCBI Taxonomy" id="86971"/>
    <lineage>
        <taxon>Eukaryota</taxon>
        <taxon>Metazoa</taxon>
        <taxon>Ecdysozoa</taxon>
        <taxon>Arthropoda</taxon>
        <taxon>Hexapoda</taxon>
        <taxon>Insecta</taxon>
        <taxon>Pterygota</taxon>
        <taxon>Neoptera</taxon>
        <taxon>Endopterygota</taxon>
        <taxon>Hymenoptera</taxon>
        <taxon>Apocrita</taxon>
        <taxon>Proctotrupomorpha</taxon>
        <taxon>Chalcidoidea</taxon>
        <taxon>Trichogrammatidae</taxon>
        <taxon>Trichogramma</taxon>
    </lineage>
</organism>
<dbReference type="EC" id="4.1.1.65" evidence="3"/>
<evidence type="ECO:0000256" key="10">
    <source>
        <dbReference type="ARBA" id="ARBA00023317"/>
    </source>
</evidence>
<keyword evidence="4" id="KW-0444">Lipid biosynthesis</keyword>
<comment type="function">
    <text evidence="12">Catalyzes the formation of phosphatidylethanolamine (PtdEtn) from phosphatidylserine (PtdSer). Plays a central role in phospholipid metabolism and in the interorganelle trafficking of phosphatidylserine. May be involved in lipid droplet biogenesis at the endoplasmic reticulum membrane.</text>
</comment>
<evidence type="ECO:0000256" key="2">
    <source>
        <dbReference type="ARBA" id="ARBA00005189"/>
    </source>
</evidence>
<sequence>MFKANLDEIDASLTEFPSLSDFFVRPLKPDARIIADHTNMVAPSDGKVLHFGPITSCKVEQVKGMTYNLQHFLGEPNWPHIDKEDSIAKKPVSDNYVTSLLKNPENLLYQLTIYLAPGDYHRFHSPADWTINLRRHFQGKLLSVNPKIASWLPDLFAMNERVVYIGEWAGGFMAYTAVGATNVGSIHVYKDSELVTNKRKWFNNAKHSEDARFEGGMRVQKGELFGEFRMGSTIVLIFEAPRDFEFTTEVGQKILMGQALTNGIVAS</sequence>
<keyword evidence="8" id="KW-0456">Lyase</keyword>
<dbReference type="Proteomes" id="UP000479190">
    <property type="component" value="Unassembled WGS sequence"/>
</dbReference>
<evidence type="ECO:0000256" key="8">
    <source>
        <dbReference type="ARBA" id="ARBA00023239"/>
    </source>
</evidence>
<evidence type="ECO:0000313" key="14">
    <source>
        <dbReference type="Proteomes" id="UP000479190"/>
    </source>
</evidence>
<dbReference type="InterPro" id="IPR033177">
    <property type="entry name" value="PSD-B"/>
</dbReference>
<dbReference type="NCBIfam" id="TIGR00163">
    <property type="entry name" value="PS_decarb"/>
    <property type="match status" value="1"/>
</dbReference>
<comment type="pathway">
    <text evidence="2">Lipid metabolism.</text>
</comment>
<dbReference type="GO" id="GO:0005739">
    <property type="term" value="C:mitochondrion"/>
    <property type="evidence" value="ECO:0007669"/>
    <property type="project" value="TreeGrafter"/>
</dbReference>
<gene>
    <name evidence="13" type="ORF">TBRA_LOCUS2260</name>
</gene>
<dbReference type="EMBL" id="CADCXV010000446">
    <property type="protein sequence ID" value="CAB0030253.1"/>
    <property type="molecule type" value="Genomic_DNA"/>
</dbReference>
<keyword evidence="7" id="KW-0594">Phospholipid biosynthesis</keyword>
<comment type="pathway">
    <text evidence="11">Phospholipid metabolism; phosphatidylethanolamine biosynthesis.</text>
</comment>
<dbReference type="OrthoDB" id="4330at2759"/>
<evidence type="ECO:0000256" key="6">
    <source>
        <dbReference type="ARBA" id="ARBA00023098"/>
    </source>
</evidence>
<keyword evidence="9" id="KW-1208">Phospholipid metabolism</keyword>
<evidence type="ECO:0000256" key="3">
    <source>
        <dbReference type="ARBA" id="ARBA00012243"/>
    </source>
</evidence>